<protein>
    <submittedName>
        <fullName evidence="2">Uncharacterized protein</fullName>
    </submittedName>
</protein>
<evidence type="ECO:0000313" key="2">
    <source>
        <dbReference type="EMBL" id="CAI6053242.1"/>
    </source>
</evidence>
<evidence type="ECO:0000313" key="3">
    <source>
        <dbReference type="Proteomes" id="UP001160390"/>
    </source>
</evidence>
<keyword evidence="3" id="KW-1185">Reference proteome</keyword>
<proteinExistence type="predicted"/>
<comment type="caution">
    <text evidence="2">The sequence shown here is derived from an EMBL/GenBank/DDBJ whole genome shotgun (WGS) entry which is preliminary data.</text>
</comment>
<name>A0AA35LS24_9HYPO</name>
<evidence type="ECO:0000256" key="1">
    <source>
        <dbReference type="SAM" id="MobiDB-lite"/>
    </source>
</evidence>
<dbReference type="EMBL" id="CABFNP030000612">
    <property type="protein sequence ID" value="CAI6053242.1"/>
    <property type="molecule type" value="Genomic_DNA"/>
</dbReference>
<gene>
    <name evidence="2" type="ORF">CCHLO57077_00007867</name>
</gene>
<accession>A0AA35LS24</accession>
<feature type="region of interest" description="Disordered" evidence="1">
    <location>
        <begin position="215"/>
        <end position="236"/>
    </location>
</feature>
<sequence>MVLEVKIVLGCIVIGVGRELGSDGINLLDKGVDTRLLPEPSHCDLVGAPEVGQLSVAETKSLGLQEKVGGAGDVGGAVALELAEEPLVDLGHLPDLVDAVSLVHGVCNGKETLVRGSLELIVELHQGRGRAESDVVEVDRSDRLLDGFLERPTDAHDLTDTLHRRAELGGHTGELLEIPPGHLDNDVVERRFEAGAGLLGDGVLDLLQRDTETKLGGDEGQRVAGSLGGKGRRSRETGVDLDDAVLPREGVQRILNVALTDDAQMPDDIDCCSAEHVVVLIRQSLGGGNDNGVTGGTDNHRETNILDAFHGFCDVVGGGGLGTLLANGLHASGKELTILSRDDGINGGTENLDTELLKLILELDTDLESGLTTKGNVDGVGALVLDDLADELSVDREEVHLVGETLGGLNGGNVGVDEHRVDAFLLQSLDGLTTGVIELAGLTDAQATTAQDKDLLDRDTGVEALVLLNGATGEANWLLKERRVLGAEFSISGTRRALGVELHTEVRLVNVHDTLVAAIVGVDKELLPALGEAGSINLETVVLGGDVALSGHHARAGDVVASISELHLLCLGSGGSGEELVSQANTKHWGLVLLHRGRDVLGGGVDNGRVTGTVGDEETIILVAGILHDVMVPGDHEDLDAALEEASELVVLHTHIDTQNPNDWSSWDPRLTLSDKILLVGVAPLDGLEAIERGVSMNKAVLSTIGQALLRKADLAKHATLFSELLCEGSGIDAVHGGDALLLEPGAQRRSGKEMRVVFAAIRGCDQTSNVDPGGLEVSWQVAQKLVKDLDRGNTVVSDQGECDDENLTLVGGVCNGFVVANHARLED</sequence>
<dbReference type="AlphaFoldDB" id="A0AA35LS24"/>
<dbReference type="Proteomes" id="UP001160390">
    <property type="component" value="Unassembled WGS sequence"/>
</dbReference>
<organism evidence="2 3">
    <name type="scientific">Clonostachys chloroleuca</name>
    <dbReference type="NCBI Taxonomy" id="1926264"/>
    <lineage>
        <taxon>Eukaryota</taxon>
        <taxon>Fungi</taxon>
        <taxon>Dikarya</taxon>
        <taxon>Ascomycota</taxon>
        <taxon>Pezizomycotina</taxon>
        <taxon>Sordariomycetes</taxon>
        <taxon>Hypocreomycetidae</taxon>
        <taxon>Hypocreales</taxon>
        <taxon>Bionectriaceae</taxon>
        <taxon>Clonostachys</taxon>
    </lineage>
</organism>
<reference evidence="2" key="1">
    <citation type="submission" date="2023-01" db="EMBL/GenBank/DDBJ databases">
        <authorList>
            <person name="Piombo E."/>
        </authorList>
    </citation>
    <scope>NUCLEOTIDE SEQUENCE</scope>
</reference>